<evidence type="ECO:0000256" key="1">
    <source>
        <dbReference type="SAM" id="SignalP"/>
    </source>
</evidence>
<reference evidence="5" key="2">
    <citation type="journal article" date="2019" name="Int. J. Syst. Evol. Microbiol.">
        <title>The Global Catalogue of Microorganisms (GCM) 10K type strain sequencing project: providing services to taxonomists for standard genome sequencing and annotation.</title>
        <authorList>
            <consortium name="The Broad Institute Genomics Platform"/>
            <consortium name="The Broad Institute Genome Sequencing Center for Infectious Disease"/>
            <person name="Wu L."/>
            <person name="Ma J."/>
        </authorList>
    </citation>
    <scope>NUCLEOTIDE SEQUENCE [LARGE SCALE GENOMIC DNA]</scope>
    <source>
        <strain evidence="5">CGMCC 1.18437</strain>
    </source>
</reference>
<comment type="caution">
    <text evidence="3">The sequence shown here is derived from an EMBL/GenBank/DDBJ whole genome shotgun (WGS) entry which is preliminary data.</text>
</comment>
<dbReference type="EMBL" id="BNAJ01000012">
    <property type="protein sequence ID" value="GHF57956.1"/>
    <property type="molecule type" value="Genomic_DNA"/>
</dbReference>
<reference evidence="2" key="4">
    <citation type="submission" date="2024-05" db="EMBL/GenBank/DDBJ databases">
        <authorList>
            <person name="Sun Q."/>
            <person name="Zhou Y."/>
        </authorList>
    </citation>
    <scope>NUCLEOTIDE SEQUENCE</scope>
    <source>
        <strain evidence="2">CGMCC 1.18437</strain>
    </source>
</reference>
<gene>
    <name evidence="2" type="ORF">GCM10017781_37700</name>
    <name evidence="3" type="ORF">HNQ07_003977</name>
</gene>
<keyword evidence="5" id="KW-1185">Reference proteome</keyword>
<reference evidence="2" key="1">
    <citation type="journal article" date="2014" name="Int. J. Syst. Evol. Microbiol.">
        <title>Complete genome of a new Firmicutes species belonging to the dominant human colonic microbiota ('Ruminococcus bicirculans') reveals two chromosomes and a selective capacity to utilize plant glucans.</title>
        <authorList>
            <consortium name="NISC Comparative Sequencing Program"/>
            <person name="Wegmann U."/>
            <person name="Louis P."/>
            <person name="Goesmann A."/>
            <person name="Henrissat B."/>
            <person name="Duncan S.H."/>
            <person name="Flint H.J."/>
        </authorList>
    </citation>
    <scope>NUCLEOTIDE SEQUENCE</scope>
    <source>
        <strain evidence="2">CGMCC 1.18437</strain>
    </source>
</reference>
<dbReference type="RefSeq" id="WP_184115003.1">
    <property type="nucleotide sequence ID" value="NZ_BNAJ01000012.1"/>
</dbReference>
<dbReference type="AlphaFoldDB" id="A0A7W8NS22"/>
<evidence type="ECO:0000313" key="5">
    <source>
        <dbReference type="Proteomes" id="UP000619376"/>
    </source>
</evidence>
<evidence type="ECO:0000313" key="2">
    <source>
        <dbReference type="EMBL" id="GHF57956.1"/>
    </source>
</evidence>
<dbReference type="Proteomes" id="UP000619376">
    <property type="component" value="Unassembled WGS sequence"/>
</dbReference>
<dbReference type="Proteomes" id="UP000539473">
    <property type="component" value="Unassembled WGS sequence"/>
</dbReference>
<name>A0A7W8NS22_9DEIO</name>
<feature type="chain" id="PRO_5030640871" evidence="1">
    <location>
        <begin position="22"/>
        <end position="136"/>
    </location>
</feature>
<accession>A0A7W8NS22</accession>
<reference evidence="3 4" key="3">
    <citation type="submission" date="2020-08" db="EMBL/GenBank/DDBJ databases">
        <title>Genomic Encyclopedia of Type Strains, Phase IV (KMG-IV): sequencing the most valuable type-strain genomes for metagenomic binning, comparative biology and taxonomic classification.</title>
        <authorList>
            <person name="Goeker M."/>
        </authorList>
    </citation>
    <scope>NUCLEOTIDE SEQUENCE [LARGE SCALE GENOMIC DNA]</scope>
    <source>
        <strain evidence="3 4">DSM 27521</strain>
    </source>
</reference>
<organism evidence="3 4">
    <name type="scientific">Deinococcus metalli</name>
    <dbReference type="NCBI Taxonomy" id="1141878"/>
    <lineage>
        <taxon>Bacteria</taxon>
        <taxon>Thermotogati</taxon>
        <taxon>Deinococcota</taxon>
        <taxon>Deinococci</taxon>
        <taxon>Deinococcales</taxon>
        <taxon>Deinococcaceae</taxon>
        <taxon>Deinococcus</taxon>
    </lineage>
</organism>
<evidence type="ECO:0000313" key="4">
    <source>
        <dbReference type="Proteomes" id="UP000539473"/>
    </source>
</evidence>
<protein>
    <submittedName>
        <fullName evidence="3">Uncharacterized protein</fullName>
    </submittedName>
</protein>
<keyword evidence="1" id="KW-0732">Signal</keyword>
<sequence length="136" mass="14583">MKKTLLCAALPFAALFSLVHAVPLDVPQATIVSDTTGGGYMPDNQLYTESAWQSVILPEGVMSKLGNYSAVQLTTMNLPSNVHAKLVPEEAPGQVGLSIWRTNRSLRVGQVGLFTLTNPVTHFSYTFQAMVMGAGT</sequence>
<proteinExistence type="predicted"/>
<dbReference type="EMBL" id="JACHFK010000013">
    <property type="protein sequence ID" value="MBB5378470.1"/>
    <property type="molecule type" value="Genomic_DNA"/>
</dbReference>
<feature type="signal peptide" evidence="1">
    <location>
        <begin position="1"/>
        <end position="21"/>
    </location>
</feature>
<evidence type="ECO:0000313" key="3">
    <source>
        <dbReference type="EMBL" id="MBB5378470.1"/>
    </source>
</evidence>